<dbReference type="Proteomes" id="UP001054837">
    <property type="component" value="Unassembled WGS sequence"/>
</dbReference>
<gene>
    <name evidence="1" type="ORF">CDAR_497871</name>
</gene>
<proteinExistence type="predicted"/>
<accession>A0AAV4TC92</accession>
<dbReference type="EMBL" id="BPLQ01009472">
    <property type="protein sequence ID" value="GIY44173.1"/>
    <property type="molecule type" value="Genomic_DNA"/>
</dbReference>
<name>A0AAV4TC92_9ARAC</name>
<evidence type="ECO:0000313" key="2">
    <source>
        <dbReference type="Proteomes" id="UP001054837"/>
    </source>
</evidence>
<keyword evidence="2" id="KW-1185">Reference proteome</keyword>
<dbReference type="AlphaFoldDB" id="A0AAV4TC92"/>
<organism evidence="1 2">
    <name type="scientific">Caerostris darwini</name>
    <dbReference type="NCBI Taxonomy" id="1538125"/>
    <lineage>
        <taxon>Eukaryota</taxon>
        <taxon>Metazoa</taxon>
        <taxon>Ecdysozoa</taxon>
        <taxon>Arthropoda</taxon>
        <taxon>Chelicerata</taxon>
        <taxon>Arachnida</taxon>
        <taxon>Araneae</taxon>
        <taxon>Araneomorphae</taxon>
        <taxon>Entelegynae</taxon>
        <taxon>Araneoidea</taxon>
        <taxon>Araneidae</taxon>
        <taxon>Caerostris</taxon>
    </lineage>
</organism>
<sequence>MVLWNIFLPHSSSVFYSSARSEDGVLPFRFRVFLLQKKSFEAEEETVFWKRVSVVIAFAIWQSFAPKAMWCCDEYKTMYARMGERKKEKKNVFQGLQVVG</sequence>
<reference evidence="1 2" key="1">
    <citation type="submission" date="2021-06" db="EMBL/GenBank/DDBJ databases">
        <title>Caerostris darwini draft genome.</title>
        <authorList>
            <person name="Kono N."/>
            <person name="Arakawa K."/>
        </authorList>
    </citation>
    <scope>NUCLEOTIDE SEQUENCE [LARGE SCALE GENOMIC DNA]</scope>
</reference>
<comment type="caution">
    <text evidence="1">The sequence shown here is derived from an EMBL/GenBank/DDBJ whole genome shotgun (WGS) entry which is preliminary data.</text>
</comment>
<evidence type="ECO:0000313" key="1">
    <source>
        <dbReference type="EMBL" id="GIY44173.1"/>
    </source>
</evidence>
<protein>
    <submittedName>
        <fullName evidence="1">Uncharacterized protein</fullName>
    </submittedName>
</protein>